<feature type="transmembrane region" description="Helical" evidence="1">
    <location>
        <begin position="414"/>
        <end position="434"/>
    </location>
</feature>
<reference evidence="2" key="2">
    <citation type="submission" date="2021-04" db="EMBL/GenBank/DDBJ databases">
        <authorList>
            <person name="Gilroy R."/>
        </authorList>
    </citation>
    <scope>NUCLEOTIDE SEQUENCE</scope>
    <source>
        <strain evidence="2">ChiGjej1B1-1692</strain>
    </source>
</reference>
<protein>
    <submittedName>
        <fullName evidence="2">Uncharacterized protein</fullName>
    </submittedName>
</protein>
<gene>
    <name evidence="2" type="ORF">H9757_04880</name>
</gene>
<dbReference type="EMBL" id="DWWK01000067">
    <property type="protein sequence ID" value="HJC38381.1"/>
    <property type="molecule type" value="Genomic_DNA"/>
</dbReference>
<reference evidence="2" key="1">
    <citation type="journal article" date="2021" name="PeerJ">
        <title>Extensive microbial diversity within the chicken gut microbiome revealed by metagenomics and culture.</title>
        <authorList>
            <person name="Gilroy R."/>
            <person name="Ravi A."/>
            <person name="Getino M."/>
            <person name="Pursley I."/>
            <person name="Horton D.L."/>
            <person name="Alikhan N.F."/>
            <person name="Baker D."/>
            <person name="Gharbi K."/>
            <person name="Hall N."/>
            <person name="Watson M."/>
            <person name="Adriaenssens E.M."/>
            <person name="Foster-Nyarko E."/>
            <person name="Jarju S."/>
            <person name="Secka A."/>
            <person name="Antonio M."/>
            <person name="Oren A."/>
            <person name="Chaudhuri R.R."/>
            <person name="La Ragione R."/>
            <person name="Hildebrand F."/>
            <person name="Pallen M.J."/>
        </authorList>
    </citation>
    <scope>NUCLEOTIDE SEQUENCE</scope>
    <source>
        <strain evidence="2">ChiGjej1B1-1692</strain>
    </source>
</reference>
<feature type="transmembrane region" description="Helical" evidence="1">
    <location>
        <begin position="782"/>
        <end position="802"/>
    </location>
</feature>
<feature type="transmembrane region" description="Helical" evidence="1">
    <location>
        <begin position="351"/>
        <end position="373"/>
    </location>
</feature>
<feature type="transmembrane region" description="Helical" evidence="1">
    <location>
        <begin position="300"/>
        <end position="318"/>
    </location>
</feature>
<feature type="transmembrane region" description="Helical" evidence="1">
    <location>
        <begin position="724"/>
        <end position="741"/>
    </location>
</feature>
<keyword evidence="1" id="KW-0472">Membrane</keyword>
<evidence type="ECO:0000256" key="1">
    <source>
        <dbReference type="SAM" id="Phobius"/>
    </source>
</evidence>
<comment type="caution">
    <text evidence="2">The sequence shown here is derived from an EMBL/GenBank/DDBJ whole genome shotgun (WGS) entry which is preliminary data.</text>
</comment>
<proteinExistence type="predicted"/>
<sequence length="878" mass="99363">MGLFFKMVMRSVKRRRREMRFVSAAVFIAVLFLSGISVFQNVMNRYVTEKNYLNYGEWILSVTEELKSEEPAPFERLEHPYLLEKGISSTGGEVLDRDGVGTGKYVGAIDEAFAEMGNVSLYEGRLPENSDEIAMDLPALAAMGYSYDLGQTISIGVQTDEYGNIARKEFELVGTIRSFASNWNTDSSHPLPSCIVTEEGLEAAGGIFNRVWFYQLDRAYQDIDIDEFTAPFLKSGLRCTYNLYAYEQRLWGSPEMFAAVKLILLVMAAVASGYLLISYENGRRKWYYQYRTIGAERSQIRLMILIEGIYGAFPWALAAQVIPHLLGAAICAGVSAGTELPYLYEFLPGEVFLQAGVVFGVLFLVILAAWIVSGDRSLVKNTKTVTERQLRRIRKCRAKKKLLKSFFVRQRKLYPFRQAAAALFTVIVCMVMVLCAEKINTAILAYEWAEKSLTDFDAEKIVHYEYAQTSYGVVEINGVPQVSERTVGCGFYNMYEGLTEADIAQIESLIGVESMERELLDERHILLWDGKKESPMLEQYISMDEAHSGIDWEKGEHPCERFLFYDDYSSFLEKTGVEAEGEKFDREKFDRGEQVIILIREQYFLGSEVPDPGIAAGDRLTIESRDWEGKTETEAGAVMSVDDEQELDFYGLYNVIGSYKLAEKIAAADGQTLQIDRIGLDFNGDASYESTEKQLASMFEAKEMSFYSNIETIRVNAENMVRGVSIYGSMMAVGISVYLVLQLNMRRNQGFYLRGEYRLFRRMGMEERTFHRMALSDGVKQAVWVLAGIPCAYILIFCQKYVEQVRLAEASKGQGMIYEVYSNLLNGFTQNLPVLALDRVLIDAAPLWELSVCILMIIVFLISTAVGIRSMEKGESRL</sequence>
<evidence type="ECO:0000313" key="2">
    <source>
        <dbReference type="EMBL" id="HJC38381.1"/>
    </source>
</evidence>
<keyword evidence="1" id="KW-1133">Transmembrane helix</keyword>
<dbReference type="AlphaFoldDB" id="A0A9D2NVN9"/>
<feature type="transmembrane region" description="Helical" evidence="1">
    <location>
        <begin position="256"/>
        <end position="279"/>
    </location>
</feature>
<evidence type="ECO:0000313" key="3">
    <source>
        <dbReference type="Proteomes" id="UP000823894"/>
    </source>
</evidence>
<accession>A0A9D2NVN9</accession>
<name>A0A9D2NVN9_9FIRM</name>
<feature type="transmembrane region" description="Helical" evidence="1">
    <location>
        <begin position="847"/>
        <end position="868"/>
    </location>
</feature>
<keyword evidence="1" id="KW-0812">Transmembrane</keyword>
<organism evidence="2 3">
    <name type="scientific">Candidatus Mediterraneibacter faecigallinarum</name>
    <dbReference type="NCBI Taxonomy" id="2838669"/>
    <lineage>
        <taxon>Bacteria</taxon>
        <taxon>Bacillati</taxon>
        <taxon>Bacillota</taxon>
        <taxon>Clostridia</taxon>
        <taxon>Lachnospirales</taxon>
        <taxon>Lachnospiraceae</taxon>
        <taxon>Mediterraneibacter</taxon>
    </lineage>
</organism>
<dbReference type="Proteomes" id="UP000823894">
    <property type="component" value="Unassembled WGS sequence"/>
</dbReference>